<accession>A0A9X1JKG8</accession>
<dbReference type="PANTHER" id="PTHR37953">
    <property type="entry name" value="UPF0127 PROTEIN MJ1496"/>
    <property type="match status" value="1"/>
</dbReference>
<organism evidence="1 2">
    <name type="scientific">Erythrobacter crassostreae</name>
    <dbReference type="NCBI Taxonomy" id="2828328"/>
    <lineage>
        <taxon>Bacteria</taxon>
        <taxon>Pseudomonadati</taxon>
        <taxon>Pseudomonadota</taxon>
        <taxon>Alphaproteobacteria</taxon>
        <taxon>Sphingomonadales</taxon>
        <taxon>Erythrobacteraceae</taxon>
        <taxon>Erythrobacter/Porphyrobacter group</taxon>
        <taxon>Erythrobacter</taxon>
    </lineage>
</organism>
<comment type="caution">
    <text evidence="1">The sequence shown here is derived from an EMBL/GenBank/DDBJ whole genome shotgun (WGS) entry which is preliminary data.</text>
</comment>
<evidence type="ECO:0000313" key="2">
    <source>
        <dbReference type="Proteomes" id="UP001138681"/>
    </source>
</evidence>
<evidence type="ECO:0000313" key="1">
    <source>
        <dbReference type="EMBL" id="MBV7259030.1"/>
    </source>
</evidence>
<sequence length="165" mass="17667">MPAVLLAAACTPVGAAEDPPTTSTVEETATKHPISGLEIIDVTIVSGEARHTFKTELADTGEAQTRGLMFRTELADDEAMIFPSYVPQARSFWMRNTPISLDIIFVGTDGTISNIAERTEPYSLDSLPSKGLASAVFEIRGGLSEELGIEPGDAVEYDLPENPPE</sequence>
<gene>
    <name evidence="1" type="ORF">KCG46_05490</name>
</gene>
<dbReference type="Proteomes" id="UP001138681">
    <property type="component" value="Unassembled WGS sequence"/>
</dbReference>
<dbReference type="AlphaFoldDB" id="A0A9X1JKG8"/>
<dbReference type="EMBL" id="JAGSPC010000001">
    <property type="protein sequence ID" value="MBV7259030.1"/>
    <property type="molecule type" value="Genomic_DNA"/>
</dbReference>
<dbReference type="Pfam" id="PF02643">
    <property type="entry name" value="DUF192"/>
    <property type="match status" value="1"/>
</dbReference>
<protein>
    <submittedName>
        <fullName evidence="1">DUF192 domain-containing protein</fullName>
    </submittedName>
</protein>
<dbReference type="PANTHER" id="PTHR37953:SF1">
    <property type="entry name" value="UPF0127 PROTEIN MJ1496"/>
    <property type="match status" value="1"/>
</dbReference>
<keyword evidence="2" id="KW-1185">Reference proteome</keyword>
<proteinExistence type="predicted"/>
<dbReference type="InterPro" id="IPR003795">
    <property type="entry name" value="DUF192"/>
</dbReference>
<reference evidence="1" key="1">
    <citation type="submission" date="2021-04" db="EMBL/GenBank/DDBJ databases">
        <authorList>
            <person name="Pira H."/>
            <person name="Risdian C."/>
            <person name="Wink J."/>
        </authorList>
    </citation>
    <scope>NUCLEOTIDE SEQUENCE</scope>
    <source>
        <strain evidence="1">WH158</strain>
    </source>
</reference>
<name>A0A9X1JKG8_9SPHN</name>